<evidence type="ECO:0000313" key="6">
    <source>
        <dbReference type="Proteomes" id="UP000215405"/>
    </source>
</evidence>
<dbReference type="EC" id="2.7.7.65" evidence="1"/>
<organism evidence="5 6">
    <name type="scientific">Notoacmeibacter marinus</name>
    <dbReference type="NCBI Taxonomy" id="1876515"/>
    <lineage>
        <taxon>Bacteria</taxon>
        <taxon>Pseudomonadati</taxon>
        <taxon>Pseudomonadota</taxon>
        <taxon>Alphaproteobacteria</taxon>
        <taxon>Hyphomicrobiales</taxon>
        <taxon>Notoacmeibacteraceae</taxon>
        <taxon>Notoacmeibacter</taxon>
    </lineage>
</organism>
<evidence type="ECO:0000256" key="3">
    <source>
        <dbReference type="SAM" id="Phobius"/>
    </source>
</evidence>
<dbReference type="OrthoDB" id="9812260at2"/>
<dbReference type="InterPro" id="IPR029787">
    <property type="entry name" value="Nucleotide_cyclase"/>
</dbReference>
<evidence type="ECO:0000313" key="5">
    <source>
        <dbReference type="EMBL" id="OXT00365.1"/>
    </source>
</evidence>
<dbReference type="InterPro" id="IPR000160">
    <property type="entry name" value="GGDEF_dom"/>
</dbReference>
<accession>A0A231UWP8</accession>
<dbReference type="PROSITE" id="PS50887">
    <property type="entry name" value="GGDEF"/>
    <property type="match status" value="1"/>
</dbReference>
<evidence type="ECO:0000256" key="2">
    <source>
        <dbReference type="ARBA" id="ARBA00034247"/>
    </source>
</evidence>
<dbReference type="Proteomes" id="UP000215405">
    <property type="component" value="Unassembled WGS sequence"/>
</dbReference>
<evidence type="ECO:0000259" key="4">
    <source>
        <dbReference type="PROSITE" id="PS50887"/>
    </source>
</evidence>
<dbReference type="Gene3D" id="3.30.70.270">
    <property type="match status" value="1"/>
</dbReference>
<proteinExistence type="predicted"/>
<keyword evidence="3" id="KW-0472">Membrane</keyword>
<sequence>MRFHKSELAFFAFTFALLMASGLLAFALYVSDELSSNYGLRAFTHGALVIQGAALLFGTLYIYPLLRSHAREEHKLRKMTANLSERSETLEHVALTDGLTGMQNRRYFDDALREYMEEFGRIKRPIGLMILDLDHFKTVNDTHGHDVGDEVLKAVAKVLKDFTRYHDVVARLGGEEFAVVTPNMGASGLPGFADRLRKAIATIDILTDNVHLRVTTSVGVAVWNGDETAEELYRRADRMLYQAKREGRNRVCA</sequence>
<feature type="domain" description="GGDEF" evidence="4">
    <location>
        <begin position="124"/>
        <end position="253"/>
    </location>
</feature>
<protein>
    <recommendedName>
        <fullName evidence="1">diguanylate cyclase</fullName>
        <ecNumber evidence="1">2.7.7.65</ecNumber>
    </recommendedName>
</protein>
<dbReference type="FunFam" id="3.30.70.270:FF:000001">
    <property type="entry name" value="Diguanylate cyclase domain protein"/>
    <property type="match status" value="1"/>
</dbReference>
<comment type="caution">
    <text evidence="5">The sequence shown here is derived from an EMBL/GenBank/DDBJ whole genome shotgun (WGS) entry which is preliminary data.</text>
</comment>
<dbReference type="InterPro" id="IPR050469">
    <property type="entry name" value="Diguanylate_Cyclase"/>
</dbReference>
<dbReference type="CDD" id="cd01949">
    <property type="entry name" value="GGDEF"/>
    <property type="match status" value="1"/>
</dbReference>
<name>A0A231UWP8_9HYPH</name>
<dbReference type="InterPro" id="IPR043128">
    <property type="entry name" value="Rev_trsase/Diguanyl_cyclase"/>
</dbReference>
<reference evidence="6" key="1">
    <citation type="journal article" date="2017" name="Int. J. Syst. Evol. Microbiol.">
        <title>Notoacmeibacter marinus gen. nov., sp. nov., isolated from the gut of a limpet and proposal of Notoacmeibacteraceae fam. nov. in the order Rhizobiales of the class Alphaproteobacteria.</title>
        <authorList>
            <person name="Huang Z."/>
            <person name="Guo F."/>
            <person name="Lai Q."/>
        </authorList>
    </citation>
    <scope>NUCLEOTIDE SEQUENCE [LARGE SCALE GENOMIC DNA]</scope>
    <source>
        <strain evidence="6">XMTR2A4</strain>
    </source>
</reference>
<dbReference type="EMBL" id="NBYO01000002">
    <property type="protein sequence ID" value="OXT00365.1"/>
    <property type="molecule type" value="Genomic_DNA"/>
</dbReference>
<comment type="catalytic activity">
    <reaction evidence="2">
        <text>2 GTP = 3',3'-c-di-GMP + 2 diphosphate</text>
        <dbReference type="Rhea" id="RHEA:24898"/>
        <dbReference type="ChEBI" id="CHEBI:33019"/>
        <dbReference type="ChEBI" id="CHEBI:37565"/>
        <dbReference type="ChEBI" id="CHEBI:58805"/>
        <dbReference type="EC" id="2.7.7.65"/>
    </reaction>
</comment>
<keyword evidence="3" id="KW-0812">Transmembrane</keyword>
<gene>
    <name evidence="5" type="ORF">B7H23_09510</name>
</gene>
<dbReference type="NCBIfam" id="TIGR00254">
    <property type="entry name" value="GGDEF"/>
    <property type="match status" value="1"/>
</dbReference>
<dbReference type="PANTHER" id="PTHR45138">
    <property type="entry name" value="REGULATORY COMPONENTS OF SENSORY TRANSDUCTION SYSTEM"/>
    <property type="match status" value="1"/>
</dbReference>
<dbReference type="RefSeq" id="WP_094077193.1">
    <property type="nucleotide sequence ID" value="NZ_NBYO01000002.1"/>
</dbReference>
<dbReference type="Pfam" id="PF00990">
    <property type="entry name" value="GGDEF"/>
    <property type="match status" value="1"/>
</dbReference>
<evidence type="ECO:0000256" key="1">
    <source>
        <dbReference type="ARBA" id="ARBA00012528"/>
    </source>
</evidence>
<keyword evidence="6" id="KW-1185">Reference proteome</keyword>
<dbReference type="PANTHER" id="PTHR45138:SF9">
    <property type="entry name" value="DIGUANYLATE CYCLASE DGCM-RELATED"/>
    <property type="match status" value="1"/>
</dbReference>
<keyword evidence="3" id="KW-1133">Transmembrane helix</keyword>
<dbReference type="SMART" id="SM00267">
    <property type="entry name" value="GGDEF"/>
    <property type="match status" value="1"/>
</dbReference>
<dbReference type="GO" id="GO:0052621">
    <property type="term" value="F:diguanylate cyclase activity"/>
    <property type="evidence" value="ECO:0007669"/>
    <property type="project" value="UniProtKB-EC"/>
</dbReference>
<dbReference type="AlphaFoldDB" id="A0A231UWP8"/>
<dbReference type="SUPFAM" id="SSF55073">
    <property type="entry name" value="Nucleotide cyclase"/>
    <property type="match status" value="1"/>
</dbReference>
<feature type="transmembrane region" description="Helical" evidence="3">
    <location>
        <begin position="43"/>
        <end position="66"/>
    </location>
</feature>